<proteinExistence type="predicted"/>
<evidence type="ECO:0000256" key="1">
    <source>
        <dbReference type="SAM" id="MobiDB-lite"/>
    </source>
</evidence>
<dbReference type="InterPro" id="IPR024344">
    <property type="entry name" value="MDMPI_metal-binding"/>
</dbReference>
<feature type="compositionally biased region" description="Low complexity" evidence="1">
    <location>
        <begin position="39"/>
        <end position="48"/>
    </location>
</feature>
<dbReference type="GO" id="GO:0046872">
    <property type="term" value="F:metal ion binding"/>
    <property type="evidence" value="ECO:0007669"/>
    <property type="project" value="InterPro"/>
</dbReference>
<feature type="compositionally biased region" description="Low complexity" evidence="1">
    <location>
        <begin position="62"/>
        <end position="73"/>
    </location>
</feature>
<dbReference type="SUPFAM" id="SSF109854">
    <property type="entry name" value="DinB/YfiT-like putative metalloenzymes"/>
    <property type="match status" value="1"/>
</dbReference>
<keyword evidence="4" id="KW-1185">Reference proteome</keyword>
<dbReference type="InParanoid" id="A0A3N1HTB1"/>
<feature type="region of interest" description="Disordered" evidence="1">
    <location>
        <begin position="1"/>
        <end position="75"/>
    </location>
</feature>
<feature type="compositionally biased region" description="Low complexity" evidence="1">
    <location>
        <begin position="11"/>
        <end position="31"/>
    </location>
</feature>
<dbReference type="AlphaFoldDB" id="A0A3N1HTB1"/>
<dbReference type="OrthoDB" id="5185819at2"/>
<dbReference type="EMBL" id="RJKN01000001">
    <property type="protein sequence ID" value="ROP45632.1"/>
    <property type="molecule type" value="Genomic_DNA"/>
</dbReference>
<comment type="caution">
    <text evidence="3">The sequence shown here is derived from an EMBL/GenBank/DDBJ whole genome shotgun (WGS) entry which is preliminary data.</text>
</comment>
<organism evidence="3 4">
    <name type="scientific">Pseudokineococcus lusitanus</name>
    <dbReference type="NCBI Taxonomy" id="763993"/>
    <lineage>
        <taxon>Bacteria</taxon>
        <taxon>Bacillati</taxon>
        <taxon>Actinomycetota</taxon>
        <taxon>Actinomycetes</taxon>
        <taxon>Kineosporiales</taxon>
        <taxon>Kineosporiaceae</taxon>
        <taxon>Pseudokineococcus</taxon>
    </lineage>
</organism>
<accession>A0A3N1HTB1</accession>
<dbReference type="RefSeq" id="WP_148057976.1">
    <property type="nucleotide sequence ID" value="NZ_RJKN01000001.1"/>
</dbReference>
<dbReference type="Gene3D" id="1.20.120.450">
    <property type="entry name" value="dinb family like domain"/>
    <property type="match status" value="1"/>
</dbReference>
<feature type="domain" description="Mycothiol-dependent maleylpyruvate isomerase metal-binding" evidence="2">
    <location>
        <begin position="90"/>
        <end position="203"/>
    </location>
</feature>
<dbReference type="Pfam" id="PF11716">
    <property type="entry name" value="MDMPI_N"/>
    <property type="match status" value="1"/>
</dbReference>
<dbReference type="InterPro" id="IPR017520">
    <property type="entry name" value="CHP03086"/>
</dbReference>
<protein>
    <submittedName>
        <fullName evidence="3">Uncharacterized protein (TIGR03086 family)</fullName>
    </submittedName>
</protein>
<sequence>MTTGPGPDGPLPGDEPATPGVAGTALPAAAAPGPPPPAAGSGVDPSAPLLATARTARGPVDPASAPLLATSSAGEDGAAPARALLPDAVRGFSAAVDDAARADAWAAPTPCGWDVRAVVAHVVAQHRRVPAVVGGRTALPRPAGDGLGDDPRAAWRSAAALSTVTWATAPADATVDLRGERAPAAELAERLLLDLVVHAWDVRRAVAAAGGRVAEPSTAGPPVVHGLAWARAHADLLGGSGHFGTPQPAASEDPLDQLLALTGRRA</sequence>
<evidence type="ECO:0000313" key="3">
    <source>
        <dbReference type="EMBL" id="ROP45632.1"/>
    </source>
</evidence>
<dbReference type="InterPro" id="IPR034660">
    <property type="entry name" value="DinB/YfiT-like"/>
</dbReference>
<evidence type="ECO:0000259" key="2">
    <source>
        <dbReference type="Pfam" id="PF11716"/>
    </source>
</evidence>
<evidence type="ECO:0000313" key="4">
    <source>
        <dbReference type="Proteomes" id="UP000276232"/>
    </source>
</evidence>
<dbReference type="Proteomes" id="UP000276232">
    <property type="component" value="Unassembled WGS sequence"/>
</dbReference>
<gene>
    <name evidence="3" type="ORF">EDC03_0237</name>
</gene>
<reference evidence="3 4" key="1">
    <citation type="journal article" date="2015" name="Stand. Genomic Sci.">
        <title>Genomic Encyclopedia of Bacterial and Archaeal Type Strains, Phase III: the genomes of soil and plant-associated and newly described type strains.</title>
        <authorList>
            <person name="Whitman W.B."/>
            <person name="Woyke T."/>
            <person name="Klenk H.P."/>
            <person name="Zhou Y."/>
            <person name="Lilburn T.G."/>
            <person name="Beck B.J."/>
            <person name="De Vos P."/>
            <person name="Vandamme P."/>
            <person name="Eisen J.A."/>
            <person name="Garrity G."/>
            <person name="Hugenholtz P."/>
            <person name="Kyrpides N.C."/>
        </authorList>
    </citation>
    <scope>NUCLEOTIDE SEQUENCE [LARGE SCALE GENOMIC DNA]</scope>
    <source>
        <strain evidence="3 4">CECT 7306</strain>
    </source>
</reference>
<dbReference type="NCBIfam" id="TIGR03086">
    <property type="entry name" value="TIGR03086 family metal-binding protein"/>
    <property type="match status" value="1"/>
</dbReference>
<name>A0A3N1HTB1_9ACTN</name>